<reference evidence="2 3" key="1">
    <citation type="journal article" date="2016" name="Appl. Environ. Microbiol.">
        <title>Function and Phylogeny of Bacterial Butyryl Coenzyme A:Acetate Transferases and Their Diversity in the Proximal Colon of Swine.</title>
        <authorList>
            <person name="Trachsel J."/>
            <person name="Bayles D.O."/>
            <person name="Looft T."/>
            <person name="Levine U.Y."/>
            <person name="Allen H.K."/>
        </authorList>
    </citation>
    <scope>NUCLEOTIDE SEQUENCE [LARGE SCALE GENOMIC DNA]</scope>
    <source>
        <strain evidence="2 3">35-6-1</strain>
    </source>
</reference>
<keyword evidence="3" id="KW-1185">Reference proteome</keyword>
<dbReference type="Proteomes" id="UP000187166">
    <property type="component" value="Unassembled WGS sequence"/>
</dbReference>
<dbReference type="Pfam" id="PF01261">
    <property type="entry name" value="AP_endonuc_2"/>
    <property type="match status" value="1"/>
</dbReference>
<dbReference type="SUPFAM" id="SSF51658">
    <property type="entry name" value="Xylose isomerase-like"/>
    <property type="match status" value="1"/>
</dbReference>
<dbReference type="InterPro" id="IPR050312">
    <property type="entry name" value="IolE/XylAMocC-like"/>
</dbReference>
<dbReference type="InterPro" id="IPR036237">
    <property type="entry name" value="Xyl_isomerase-like_sf"/>
</dbReference>
<gene>
    <name evidence="2" type="ORF">BIV18_06110</name>
</gene>
<organism evidence="2 3">
    <name type="scientific">Peptoniphilus porci</name>
    <dbReference type="NCBI Taxonomy" id="2652280"/>
    <lineage>
        <taxon>Bacteria</taxon>
        <taxon>Bacillati</taxon>
        <taxon>Bacillota</taxon>
        <taxon>Tissierellia</taxon>
        <taxon>Tissierellales</taxon>
        <taxon>Peptoniphilaceae</taxon>
        <taxon>Peptoniphilus</taxon>
    </lineage>
</organism>
<proteinExistence type="predicted"/>
<dbReference type="AlphaFoldDB" id="A0A1U7M0B9"/>
<feature type="domain" description="Xylose isomerase-like TIM barrel" evidence="1">
    <location>
        <begin position="22"/>
        <end position="231"/>
    </location>
</feature>
<keyword evidence="2" id="KW-0540">Nuclease</keyword>
<protein>
    <submittedName>
        <fullName evidence="2">AP endonuclease</fullName>
    </submittedName>
</protein>
<name>A0A1U7M0B9_9FIRM</name>
<dbReference type="PANTHER" id="PTHR12110:SF48">
    <property type="entry name" value="BLL3656 PROTEIN"/>
    <property type="match status" value="1"/>
</dbReference>
<dbReference type="EMBL" id="MJIH01000001">
    <property type="protein sequence ID" value="OLR65115.1"/>
    <property type="molecule type" value="Genomic_DNA"/>
</dbReference>
<evidence type="ECO:0000259" key="1">
    <source>
        <dbReference type="Pfam" id="PF01261"/>
    </source>
</evidence>
<dbReference type="GO" id="GO:0004519">
    <property type="term" value="F:endonuclease activity"/>
    <property type="evidence" value="ECO:0007669"/>
    <property type="project" value="UniProtKB-KW"/>
</dbReference>
<accession>A0A1U7M0B9</accession>
<evidence type="ECO:0000313" key="3">
    <source>
        <dbReference type="Proteomes" id="UP000187166"/>
    </source>
</evidence>
<keyword evidence="2" id="KW-0378">Hydrolase</keyword>
<keyword evidence="2" id="KW-0255">Endonuclease</keyword>
<dbReference type="Gene3D" id="3.20.20.150">
    <property type="entry name" value="Divalent-metal-dependent TIM barrel enzymes"/>
    <property type="match status" value="1"/>
</dbReference>
<dbReference type="STRING" id="1465756.BIV18_06110"/>
<comment type="caution">
    <text evidence="2">The sequence shown here is derived from an EMBL/GenBank/DDBJ whole genome shotgun (WGS) entry which is preliminary data.</text>
</comment>
<dbReference type="InterPro" id="IPR013022">
    <property type="entry name" value="Xyl_isomerase-like_TIM-brl"/>
</dbReference>
<sequence>MTFEYSLAQLTVLETSPVEIAKIAAECGYDYVSLRQIYMGVKGEKIYDLRKDKKLMQELKGILKNTGLKVLDIELARIFDGVNIKDYEPAMETCRELGGKHILSSIWTDNKDFYTEEFAKLCDLAKSNGLTVDVEYVPIAGVNNLKQTVELLNDVNRDNAGIMLDMHHIHRAGDNTEDIAKIPKEWFHFAHLCDASKEIPKEKEEMIRIMREARDYVGDGGIDIASILNSMPIVPYSIELPNSAYIKEYGLKGHAQNCLDKAKAYCDKFVKGRE</sequence>
<evidence type="ECO:0000313" key="2">
    <source>
        <dbReference type="EMBL" id="OLR65115.1"/>
    </source>
</evidence>
<dbReference type="PANTHER" id="PTHR12110">
    <property type="entry name" value="HYDROXYPYRUVATE ISOMERASE"/>
    <property type="match status" value="1"/>
</dbReference>